<evidence type="ECO:0008006" key="3">
    <source>
        <dbReference type="Google" id="ProtNLM"/>
    </source>
</evidence>
<dbReference type="GeneID" id="54412447"/>
<dbReference type="Proteomes" id="UP000799771">
    <property type="component" value="Unassembled WGS sequence"/>
</dbReference>
<evidence type="ECO:0000313" key="1">
    <source>
        <dbReference type="EMBL" id="KAF2128201.1"/>
    </source>
</evidence>
<keyword evidence="2" id="KW-1185">Reference proteome</keyword>
<feature type="non-terminal residue" evidence="1">
    <location>
        <position position="1"/>
    </location>
</feature>
<proteinExistence type="predicted"/>
<dbReference type="AlphaFoldDB" id="A0A6A6ABV9"/>
<reference evidence="1" key="1">
    <citation type="journal article" date="2020" name="Stud. Mycol.">
        <title>101 Dothideomycetes genomes: a test case for predicting lifestyles and emergence of pathogens.</title>
        <authorList>
            <person name="Haridas S."/>
            <person name="Albert R."/>
            <person name="Binder M."/>
            <person name="Bloem J."/>
            <person name="Labutti K."/>
            <person name="Salamov A."/>
            <person name="Andreopoulos B."/>
            <person name="Baker S."/>
            <person name="Barry K."/>
            <person name="Bills G."/>
            <person name="Bluhm B."/>
            <person name="Cannon C."/>
            <person name="Castanera R."/>
            <person name="Culley D."/>
            <person name="Daum C."/>
            <person name="Ezra D."/>
            <person name="Gonzalez J."/>
            <person name="Henrissat B."/>
            <person name="Kuo A."/>
            <person name="Liang C."/>
            <person name="Lipzen A."/>
            <person name="Lutzoni F."/>
            <person name="Magnuson J."/>
            <person name="Mondo S."/>
            <person name="Nolan M."/>
            <person name="Ohm R."/>
            <person name="Pangilinan J."/>
            <person name="Park H.-J."/>
            <person name="Ramirez L."/>
            <person name="Alfaro M."/>
            <person name="Sun H."/>
            <person name="Tritt A."/>
            <person name="Yoshinaga Y."/>
            <person name="Zwiers L.-H."/>
            <person name="Turgeon B."/>
            <person name="Goodwin S."/>
            <person name="Spatafora J."/>
            <person name="Crous P."/>
            <person name="Grigoriev I."/>
        </authorList>
    </citation>
    <scope>NUCLEOTIDE SEQUENCE</scope>
    <source>
        <strain evidence="1">CBS 119687</strain>
    </source>
</reference>
<sequence>MNLIREHILQHKRQKLPCPTNLTHLYSLIQAQQPPPKCTCDLCNPAPHTSFWNCPSPHFHIKLKTDITPNWYEKPCYRPLQLGTIFRCEAMHLAQTVVEYFDKPKEDLNTLQLEALHELNKWLKPRLKHILGPSTLETDRENLVPAKEMHQLWRWTNDIFFAGSSWFERFRWKRSLDDRRRGRASRRWFIWSIDMNPTVPTHHSLGGSIMLDVLSRLLHEAVHMFLLQYACGMCRTASLNPNIAGHGRVWQLLASRVQSTFIRLTGLPVDLGGFDALVRHWKFVYPLPSLHDLSEWRFEDADLVQMYCRDLLREYRRCKRPECFLVRDFCRDWWARSWRKRGHAAAVRRSVEDGMKQEEHGG</sequence>
<evidence type="ECO:0000313" key="2">
    <source>
        <dbReference type="Proteomes" id="UP000799771"/>
    </source>
</evidence>
<accession>A0A6A6ABV9</accession>
<name>A0A6A6ABV9_9PLEO</name>
<dbReference type="EMBL" id="ML977509">
    <property type="protein sequence ID" value="KAF2128201.1"/>
    <property type="molecule type" value="Genomic_DNA"/>
</dbReference>
<dbReference type="OrthoDB" id="3792500at2759"/>
<gene>
    <name evidence="1" type="ORF">P153DRAFT_405539</name>
</gene>
<organism evidence="1 2">
    <name type="scientific">Dothidotthia symphoricarpi CBS 119687</name>
    <dbReference type="NCBI Taxonomy" id="1392245"/>
    <lineage>
        <taxon>Eukaryota</taxon>
        <taxon>Fungi</taxon>
        <taxon>Dikarya</taxon>
        <taxon>Ascomycota</taxon>
        <taxon>Pezizomycotina</taxon>
        <taxon>Dothideomycetes</taxon>
        <taxon>Pleosporomycetidae</taxon>
        <taxon>Pleosporales</taxon>
        <taxon>Dothidotthiaceae</taxon>
        <taxon>Dothidotthia</taxon>
    </lineage>
</organism>
<protein>
    <recommendedName>
        <fullName evidence="3">SprT-like domain-containing protein</fullName>
    </recommendedName>
</protein>
<dbReference type="RefSeq" id="XP_033522590.1">
    <property type="nucleotide sequence ID" value="XM_033672015.1"/>
</dbReference>